<name>A0A540VC36_9CHLR</name>
<comment type="pathway">
    <text evidence="1">Carbohydrate metabolism; tricarboxylic acid cycle.</text>
</comment>
<evidence type="ECO:0000313" key="6">
    <source>
        <dbReference type="EMBL" id="TQE94334.1"/>
    </source>
</evidence>
<evidence type="ECO:0000256" key="1">
    <source>
        <dbReference type="ARBA" id="ARBA00005163"/>
    </source>
</evidence>
<proteinExistence type="inferred from homology"/>
<accession>A0A540VC36</accession>
<dbReference type="InterPro" id="IPR002020">
    <property type="entry name" value="Citrate_synthase"/>
</dbReference>
<dbReference type="Pfam" id="PF12728">
    <property type="entry name" value="HTH_17"/>
    <property type="match status" value="1"/>
</dbReference>
<organism evidence="6 7">
    <name type="scientific">Litorilinea aerophila</name>
    <dbReference type="NCBI Taxonomy" id="1204385"/>
    <lineage>
        <taxon>Bacteria</taxon>
        <taxon>Bacillati</taxon>
        <taxon>Chloroflexota</taxon>
        <taxon>Caldilineae</taxon>
        <taxon>Caldilineales</taxon>
        <taxon>Caldilineaceae</taxon>
        <taxon>Litorilinea</taxon>
    </lineage>
</organism>
<dbReference type="PRINTS" id="PR00143">
    <property type="entry name" value="CITRTSNTHASE"/>
</dbReference>
<keyword evidence="4" id="KW-0808">Transferase</keyword>
<evidence type="ECO:0000259" key="5">
    <source>
        <dbReference type="Pfam" id="PF12728"/>
    </source>
</evidence>
<dbReference type="EC" id="2.3.3.16" evidence="3"/>
<evidence type="ECO:0000256" key="2">
    <source>
        <dbReference type="ARBA" id="ARBA00010566"/>
    </source>
</evidence>
<dbReference type="PANTHER" id="PTHR11739:SF4">
    <property type="entry name" value="CITRATE SYNTHASE, PEROXISOMAL"/>
    <property type="match status" value="1"/>
</dbReference>
<dbReference type="SUPFAM" id="SSF48256">
    <property type="entry name" value="Citrate synthase"/>
    <property type="match status" value="1"/>
</dbReference>
<dbReference type="CDD" id="cd06102">
    <property type="entry name" value="citrate_synt_like_2"/>
    <property type="match status" value="1"/>
</dbReference>
<dbReference type="Proteomes" id="UP000317371">
    <property type="component" value="Unassembled WGS sequence"/>
</dbReference>
<dbReference type="OrthoDB" id="9786046at2"/>
<dbReference type="InterPro" id="IPR009061">
    <property type="entry name" value="DNA-bd_dom_put_sf"/>
</dbReference>
<dbReference type="GO" id="GO:0005975">
    <property type="term" value="P:carbohydrate metabolic process"/>
    <property type="evidence" value="ECO:0007669"/>
    <property type="project" value="TreeGrafter"/>
</dbReference>
<evidence type="ECO:0000256" key="4">
    <source>
        <dbReference type="ARBA" id="ARBA00022679"/>
    </source>
</evidence>
<evidence type="ECO:0000256" key="3">
    <source>
        <dbReference type="ARBA" id="ARBA00012972"/>
    </source>
</evidence>
<keyword evidence="7" id="KW-1185">Reference proteome</keyword>
<feature type="domain" description="Helix-turn-helix" evidence="5">
    <location>
        <begin position="6"/>
        <end position="58"/>
    </location>
</feature>
<dbReference type="Pfam" id="PF00285">
    <property type="entry name" value="Citrate_synt"/>
    <property type="match status" value="1"/>
</dbReference>
<sequence length="407" mass="43785">MSDPLFYTAREAAAELGISLGTLYAYVSRGLIRSEATAEGGRKRRYHAADVQALKQRRERRRRPAQGLDDALHFGDPVLESAITLIENGRLYYRGHEATELARTHPFEAVAALLWTGRFHTEGIFEAEDETVARLLAPCQELAPRLRRLTPMEQLQALLPLAAAEDLAAHDLNPTAVARTGARLLALATGVLTGQAGQGPIAQQLQQAWLPDRPDAAQLLNAALILCADHELNASAFVARGVASTGATPYATVIAGLAALQGPRHGGDTARCEALLRDAREDVREAIARRVKQGDRLPGFGHPLYPAGDPRAACLLEATRAACPDGPAMEVANALIQAVQAHFGLYPNLDFALATLAQALELPAGRALALFALGRMAGWIGHALEQYQSDRLIRPRARYVGVRPQAG</sequence>
<dbReference type="AlphaFoldDB" id="A0A540VC36"/>
<dbReference type="Gene3D" id="1.10.230.10">
    <property type="entry name" value="Cytochrome P450-Terp, domain 2"/>
    <property type="match status" value="1"/>
</dbReference>
<dbReference type="SUPFAM" id="SSF46955">
    <property type="entry name" value="Putative DNA-binding domain"/>
    <property type="match status" value="1"/>
</dbReference>
<dbReference type="Gene3D" id="1.10.1660.10">
    <property type="match status" value="1"/>
</dbReference>
<dbReference type="UniPathway" id="UPA00223"/>
<gene>
    <name evidence="6" type="ORF">FKZ61_17465</name>
</gene>
<dbReference type="Gene3D" id="1.10.580.10">
    <property type="entry name" value="Citrate Synthase, domain 1"/>
    <property type="match status" value="1"/>
</dbReference>
<dbReference type="InterPro" id="IPR041657">
    <property type="entry name" value="HTH_17"/>
</dbReference>
<protein>
    <recommendedName>
        <fullName evidence="3">citrate synthase (unknown stereospecificity)</fullName>
        <ecNumber evidence="3">2.3.3.16</ecNumber>
    </recommendedName>
</protein>
<dbReference type="GO" id="GO:0005829">
    <property type="term" value="C:cytosol"/>
    <property type="evidence" value="ECO:0007669"/>
    <property type="project" value="TreeGrafter"/>
</dbReference>
<reference evidence="6 7" key="1">
    <citation type="submission" date="2019-06" db="EMBL/GenBank/DDBJ databases">
        <title>Genome sequence of Litorilinea aerophila BAA-2444.</title>
        <authorList>
            <person name="Maclea K.S."/>
            <person name="Maurais E.G."/>
            <person name="Iannazzi L.C."/>
        </authorList>
    </citation>
    <scope>NUCLEOTIDE SEQUENCE [LARGE SCALE GENOMIC DNA]</scope>
    <source>
        <strain evidence="6 7">ATCC BAA-2444</strain>
    </source>
</reference>
<comment type="similarity">
    <text evidence="2">Belongs to the citrate synthase family.</text>
</comment>
<dbReference type="InterPro" id="IPR016142">
    <property type="entry name" value="Citrate_synth-like_lrg_a-sub"/>
</dbReference>
<dbReference type="GO" id="GO:0036440">
    <property type="term" value="F:citrate synthase activity"/>
    <property type="evidence" value="ECO:0007669"/>
    <property type="project" value="UniProtKB-EC"/>
</dbReference>
<comment type="caution">
    <text evidence="6">The sequence shown here is derived from an EMBL/GenBank/DDBJ whole genome shotgun (WGS) entry which is preliminary data.</text>
</comment>
<dbReference type="InterPro" id="IPR036969">
    <property type="entry name" value="Citrate_synthase_sf"/>
</dbReference>
<dbReference type="InterPro" id="IPR016143">
    <property type="entry name" value="Citrate_synth-like_sm_a-sub"/>
</dbReference>
<dbReference type="RefSeq" id="WP_141611441.1">
    <property type="nucleotide sequence ID" value="NZ_VIGC02000025.1"/>
</dbReference>
<dbReference type="GO" id="GO:0006099">
    <property type="term" value="P:tricarboxylic acid cycle"/>
    <property type="evidence" value="ECO:0007669"/>
    <property type="project" value="UniProtKB-UniPathway"/>
</dbReference>
<dbReference type="InParanoid" id="A0A540VC36"/>
<dbReference type="EMBL" id="VIGC01000025">
    <property type="protein sequence ID" value="TQE94334.1"/>
    <property type="molecule type" value="Genomic_DNA"/>
</dbReference>
<dbReference type="PANTHER" id="PTHR11739">
    <property type="entry name" value="CITRATE SYNTHASE"/>
    <property type="match status" value="1"/>
</dbReference>
<evidence type="ECO:0000313" key="7">
    <source>
        <dbReference type="Proteomes" id="UP000317371"/>
    </source>
</evidence>